<feature type="domain" description="Ig-like" evidence="12">
    <location>
        <begin position="59"/>
        <end position="145"/>
    </location>
</feature>
<feature type="domain" description="Ig-like" evidence="12">
    <location>
        <begin position="151"/>
        <end position="244"/>
    </location>
</feature>
<dbReference type="SUPFAM" id="SSF48726">
    <property type="entry name" value="Immunoglobulin"/>
    <property type="match status" value="4"/>
</dbReference>
<keyword evidence="9" id="KW-0325">Glycoprotein</keyword>
<reference evidence="13 14" key="1">
    <citation type="submission" date="2021-06" db="EMBL/GenBank/DDBJ databases">
        <title>Caerostris darwini draft genome.</title>
        <authorList>
            <person name="Kono N."/>
            <person name="Arakawa K."/>
        </authorList>
    </citation>
    <scope>NUCLEOTIDE SEQUENCE [LARGE SCALE GENOMIC DNA]</scope>
</reference>
<evidence type="ECO:0000256" key="3">
    <source>
        <dbReference type="ARBA" id="ARBA00022729"/>
    </source>
</evidence>
<sequence length="408" mass="44463">MKDETGNLSAILEDGRVCLLQGAVVIRGVVEKDAGKYQCIVRNSIGETRIESALVVTAPLQATVLPSHQVLNTGEEAIFTCNITGYPVHTVAWVKDQRPIVASERVQFPPRDVLRITSLRREDRGMYQCFAYNDNGGAQGTAQLKIADVPPSIVSAFSERTLQPGVEVSLKCVVVGSPLPRVTWYLDSSVLDQTGRISMGDYITEDSHVVSFLNISEALVEDGGEYGCEASNDVGSASHSARLNVFGPASVRPMPNVTAISGEDLVVRCPYGGYPIKSIRWFANGITLPLHPRQKVSEGGTLSIQGVRREADEGEYRCVVRGVDGQTTTGTTFVSVVVPPVIDKHYFRDSSTVDEGSRTKLVCIVSRGDPPAPFPLAEKRPSLPGPRRHRGSYHRRLLHRDLQEGHFG</sequence>
<keyword evidence="7" id="KW-0472">Membrane</keyword>
<evidence type="ECO:0000259" key="12">
    <source>
        <dbReference type="PROSITE" id="PS50835"/>
    </source>
</evidence>
<dbReference type="InterPro" id="IPR003599">
    <property type="entry name" value="Ig_sub"/>
</dbReference>
<keyword evidence="4" id="KW-0677">Repeat</keyword>
<dbReference type="AlphaFoldDB" id="A0AAV4VG57"/>
<dbReference type="InterPro" id="IPR003598">
    <property type="entry name" value="Ig_sub2"/>
</dbReference>
<dbReference type="FunFam" id="2.60.40.10:FF:000004">
    <property type="entry name" value="DCC isoform 1"/>
    <property type="match status" value="1"/>
</dbReference>
<dbReference type="Proteomes" id="UP001054837">
    <property type="component" value="Unassembled WGS sequence"/>
</dbReference>
<dbReference type="PANTHER" id="PTHR12231:SF253">
    <property type="entry name" value="DPR-INTERACTING PROTEIN ETA, ISOFORM B-RELATED"/>
    <property type="match status" value="1"/>
</dbReference>
<dbReference type="FunFam" id="2.60.40.10:FF:000017">
    <property type="entry name" value="Down syndrome cell adhesion molecule b"/>
    <property type="match status" value="1"/>
</dbReference>
<organism evidence="13 14">
    <name type="scientific">Caerostris darwini</name>
    <dbReference type="NCBI Taxonomy" id="1538125"/>
    <lineage>
        <taxon>Eukaryota</taxon>
        <taxon>Metazoa</taxon>
        <taxon>Ecdysozoa</taxon>
        <taxon>Arthropoda</taxon>
        <taxon>Chelicerata</taxon>
        <taxon>Arachnida</taxon>
        <taxon>Araneae</taxon>
        <taxon>Araneomorphae</taxon>
        <taxon>Entelegynae</taxon>
        <taxon>Araneoidea</taxon>
        <taxon>Araneidae</taxon>
        <taxon>Caerostris</taxon>
    </lineage>
</organism>
<dbReference type="InterPro" id="IPR013783">
    <property type="entry name" value="Ig-like_fold"/>
</dbReference>
<keyword evidence="10" id="KW-0393">Immunoglobulin domain</keyword>
<feature type="domain" description="Ig-like" evidence="12">
    <location>
        <begin position="248"/>
        <end position="335"/>
    </location>
</feature>
<dbReference type="GO" id="GO:0016020">
    <property type="term" value="C:membrane"/>
    <property type="evidence" value="ECO:0007669"/>
    <property type="project" value="UniProtKB-SubCell"/>
</dbReference>
<feature type="compositionally biased region" description="Basic residues" evidence="11">
    <location>
        <begin position="386"/>
        <end position="398"/>
    </location>
</feature>
<evidence type="ECO:0000256" key="11">
    <source>
        <dbReference type="SAM" id="MobiDB-lite"/>
    </source>
</evidence>
<keyword evidence="14" id="KW-1185">Reference proteome</keyword>
<evidence type="ECO:0000256" key="5">
    <source>
        <dbReference type="ARBA" id="ARBA00022889"/>
    </source>
</evidence>
<dbReference type="Pfam" id="PF07679">
    <property type="entry name" value="I-set"/>
    <property type="match status" value="2"/>
</dbReference>
<evidence type="ECO:0000256" key="8">
    <source>
        <dbReference type="ARBA" id="ARBA00023157"/>
    </source>
</evidence>
<name>A0AAV4VG57_9ARAC</name>
<evidence type="ECO:0000256" key="7">
    <source>
        <dbReference type="ARBA" id="ARBA00023136"/>
    </source>
</evidence>
<gene>
    <name evidence="13" type="primary">Dscam2</name>
    <name evidence="13" type="ORF">CDAR_494421</name>
</gene>
<dbReference type="InterPro" id="IPR007110">
    <property type="entry name" value="Ig-like_dom"/>
</dbReference>
<dbReference type="Pfam" id="PF13927">
    <property type="entry name" value="Ig_3"/>
    <property type="match status" value="1"/>
</dbReference>
<evidence type="ECO:0000256" key="10">
    <source>
        <dbReference type="ARBA" id="ARBA00023319"/>
    </source>
</evidence>
<evidence type="ECO:0000256" key="4">
    <source>
        <dbReference type="ARBA" id="ARBA00022737"/>
    </source>
</evidence>
<keyword evidence="8" id="KW-1015">Disulfide bond</keyword>
<proteinExistence type="predicted"/>
<keyword evidence="2" id="KW-0812">Transmembrane</keyword>
<evidence type="ECO:0000256" key="6">
    <source>
        <dbReference type="ARBA" id="ARBA00022989"/>
    </source>
</evidence>
<keyword evidence="3" id="KW-0732">Signal</keyword>
<evidence type="ECO:0000313" key="13">
    <source>
        <dbReference type="EMBL" id="GIY68538.1"/>
    </source>
</evidence>
<dbReference type="GO" id="GO:0007155">
    <property type="term" value="P:cell adhesion"/>
    <property type="evidence" value="ECO:0007669"/>
    <property type="project" value="UniProtKB-KW"/>
</dbReference>
<comment type="caution">
    <text evidence="13">The sequence shown here is derived from an EMBL/GenBank/DDBJ whole genome shotgun (WGS) entry which is preliminary data.</text>
</comment>
<evidence type="ECO:0000313" key="14">
    <source>
        <dbReference type="Proteomes" id="UP001054837"/>
    </source>
</evidence>
<dbReference type="Gene3D" id="2.60.40.10">
    <property type="entry name" value="Immunoglobulins"/>
    <property type="match status" value="4"/>
</dbReference>
<evidence type="ECO:0000256" key="9">
    <source>
        <dbReference type="ARBA" id="ARBA00023180"/>
    </source>
</evidence>
<accession>A0AAV4VG57</accession>
<dbReference type="SMART" id="SM00409">
    <property type="entry name" value="IG"/>
    <property type="match status" value="3"/>
</dbReference>
<dbReference type="EMBL" id="BPLQ01012876">
    <property type="protein sequence ID" value="GIY68538.1"/>
    <property type="molecule type" value="Genomic_DNA"/>
</dbReference>
<dbReference type="CDD" id="cd20956">
    <property type="entry name" value="IgI_4_Dscam"/>
    <property type="match status" value="1"/>
</dbReference>
<feature type="compositionally biased region" description="Basic and acidic residues" evidence="11">
    <location>
        <begin position="399"/>
        <end position="408"/>
    </location>
</feature>
<dbReference type="InterPro" id="IPR051170">
    <property type="entry name" value="Neural/epithelial_adhesion"/>
</dbReference>
<evidence type="ECO:0000256" key="1">
    <source>
        <dbReference type="ARBA" id="ARBA00004167"/>
    </source>
</evidence>
<dbReference type="SMART" id="SM00408">
    <property type="entry name" value="IGc2"/>
    <property type="match status" value="3"/>
</dbReference>
<dbReference type="PANTHER" id="PTHR12231">
    <property type="entry name" value="CTX-RELATED TYPE I TRANSMEMBRANE PROTEIN"/>
    <property type="match status" value="1"/>
</dbReference>
<protein>
    <submittedName>
        <fullName evidence="13">Down syndrome cell adhesion molecule-like protein Dscam2</fullName>
    </submittedName>
</protein>
<keyword evidence="6" id="KW-1133">Transmembrane helix</keyword>
<dbReference type="InterPro" id="IPR036179">
    <property type="entry name" value="Ig-like_dom_sf"/>
</dbReference>
<evidence type="ECO:0000256" key="2">
    <source>
        <dbReference type="ARBA" id="ARBA00022692"/>
    </source>
</evidence>
<dbReference type="InterPro" id="IPR013098">
    <property type="entry name" value="Ig_I-set"/>
</dbReference>
<keyword evidence="5" id="KW-0130">Cell adhesion</keyword>
<dbReference type="PROSITE" id="PS50835">
    <property type="entry name" value="IG_LIKE"/>
    <property type="match status" value="3"/>
</dbReference>
<comment type="subcellular location">
    <subcellularLocation>
        <location evidence="1">Membrane</location>
        <topology evidence="1">Single-pass membrane protein</topology>
    </subcellularLocation>
</comment>
<feature type="region of interest" description="Disordered" evidence="11">
    <location>
        <begin position="373"/>
        <end position="408"/>
    </location>
</feature>